<gene>
    <name evidence="1" type="ORF">PAXRUDRAFT_70469</name>
</gene>
<dbReference type="EMBL" id="KN825527">
    <property type="protein sequence ID" value="KIK89807.1"/>
    <property type="molecule type" value="Genomic_DNA"/>
</dbReference>
<organism evidence="1 2">
    <name type="scientific">Paxillus rubicundulus Ve08.2h10</name>
    <dbReference type="NCBI Taxonomy" id="930991"/>
    <lineage>
        <taxon>Eukaryota</taxon>
        <taxon>Fungi</taxon>
        <taxon>Dikarya</taxon>
        <taxon>Basidiomycota</taxon>
        <taxon>Agaricomycotina</taxon>
        <taxon>Agaricomycetes</taxon>
        <taxon>Agaricomycetidae</taxon>
        <taxon>Boletales</taxon>
        <taxon>Paxilineae</taxon>
        <taxon>Paxillaceae</taxon>
        <taxon>Paxillus</taxon>
    </lineage>
</organism>
<dbReference type="HOGENOM" id="CLU_040082_6_1_1"/>
<dbReference type="AlphaFoldDB" id="A0A0D0D0A1"/>
<evidence type="ECO:0008006" key="3">
    <source>
        <dbReference type="Google" id="ProtNLM"/>
    </source>
</evidence>
<name>A0A0D0D0A1_9AGAM</name>
<reference evidence="2" key="2">
    <citation type="submission" date="2015-01" db="EMBL/GenBank/DDBJ databases">
        <title>Evolutionary Origins and Diversification of the Mycorrhizal Mutualists.</title>
        <authorList>
            <consortium name="DOE Joint Genome Institute"/>
            <consortium name="Mycorrhizal Genomics Consortium"/>
            <person name="Kohler A."/>
            <person name="Kuo A."/>
            <person name="Nagy L.G."/>
            <person name="Floudas D."/>
            <person name="Copeland A."/>
            <person name="Barry K.W."/>
            <person name="Cichocki N."/>
            <person name="Veneault-Fourrey C."/>
            <person name="LaButti K."/>
            <person name="Lindquist E.A."/>
            <person name="Lipzen A."/>
            <person name="Lundell T."/>
            <person name="Morin E."/>
            <person name="Murat C."/>
            <person name="Riley R."/>
            <person name="Ohm R."/>
            <person name="Sun H."/>
            <person name="Tunlid A."/>
            <person name="Henrissat B."/>
            <person name="Grigoriev I.V."/>
            <person name="Hibbett D.S."/>
            <person name="Martin F."/>
        </authorList>
    </citation>
    <scope>NUCLEOTIDE SEQUENCE [LARGE SCALE GENOMIC DNA]</scope>
    <source>
        <strain evidence="2">Ve08.2h10</strain>
    </source>
</reference>
<accession>A0A0D0D0A1</accession>
<evidence type="ECO:0000313" key="2">
    <source>
        <dbReference type="Proteomes" id="UP000054538"/>
    </source>
</evidence>
<proteinExistence type="predicted"/>
<feature type="non-terminal residue" evidence="1">
    <location>
        <position position="1"/>
    </location>
</feature>
<protein>
    <recommendedName>
        <fullName evidence="3">DDE Tnp4 domain-containing protein</fullName>
    </recommendedName>
</protein>
<dbReference type="Proteomes" id="UP000054538">
    <property type="component" value="Unassembled WGS sequence"/>
</dbReference>
<dbReference type="InParanoid" id="A0A0D0D0A1"/>
<keyword evidence="2" id="KW-1185">Reference proteome</keyword>
<feature type="non-terminal residue" evidence="1">
    <location>
        <position position="88"/>
    </location>
</feature>
<dbReference type="OrthoDB" id="2635811at2759"/>
<sequence>CVTRLSSRHVGERFQCSPDTVTKYFKFMLVFFSLDLFYTLQIKFPTATTPVVDVILNDPQFQFFDQCIGAVDGTHIHAFISVEEHSYM</sequence>
<reference evidence="1 2" key="1">
    <citation type="submission" date="2014-04" db="EMBL/GenBank/DDBJ databases">
        <authorList>
            <consortium name="DOE Joint Genome Institute"/>
            <person name="Kuo A."/>
            <person name="Kohler A."/>
            <person name="Jargeat P."/>
            <person name="Nagy L.G."/>
            <person name="Floudas D."/>
            <person name="Copeland A."/>
            <person name="Barry K.W."/>
            <person name="Cichocki N."/>
            <person name="Veneault-Fourrey C."/>
            <person name="LaButti K."/>
            <person name="Lindquist E.A."/>
            <person name="Lipzen A."/>
            <person name="Lundell T."/>
            <person name="Morin E."/>
            <person name="Murat C."/>
            <person name="Sun H."/>
            <person name="Tunlid A."/>
            <person name="Henrissat B."/>
            <person name="Grigoriev I.V."/>
            <person name="Hibbett D.S."/>
            <person name="Martin F."/>
            <person name="Nordberg H.P."/>
            <person name="Cantor M.N."/>
            <person name="Hua S.X."/>
        </authorList>
    </citation>
    <scope>NUCLEOTIDE SEQUENCE [LARGE SCALE GENOMIC DNA]</scope>
    <source>
        <strain evidence="1 2">Ve08.2h10</strain>
    </source>
</reference>
<evidence type="ECO:0000313" key="1">
    <source>
        <dbReference type="EMBL" id="KIK89807.1"/>
    </source>
</evidence>